<feature type="region of interest" description="Disordered" evidence="1">
    <location>
        <begin position="215"/>
        <end position="242"/>
    </location>
</feature>
<evidence type="ECO:0000313" key="2">
    <source>
        <dbReference type="EMBL" id="QJE95274.1"/>
    </source>
</evidence>
<organism evidence="2 3">
    <name type="scientific">Luteolibacter luteus</name>
    <dbReference type="NCBI Taxonomy" id="2728835"/>
    <lineage>
        <taxon>Bacteria</taxon>
        <taxon>Pseudomonadati</taxon>
        <taxon>Verrucomicrobiota</taxon>
        <taxon>Verrucomicrobiia</taxon>
        <taxon>Verrucomicrobiales</taxon>
        <taxon>Verrucomicrobiaceae</taxon>
        <taxon>Luteolibacter</taxon>
    </lineage>
</organism>
<dbReference type="KEGG" id="luo:HHL09_05610"/>
<keyword evidence="3" id="KW-1185">Reference proteome</keyword>
<dbReference type="RefSeq" id="WP_169453566.1">
    <property type="nucleotide sequence ID" value="NZ_CP051774.1"/>
</dbReference>
<sequence length="268" mass="30875">MIDQPMFFEVALRFLLEKDPNPEEWDAAEWAAEKPAVRVRSFFSSRVESARFLDRARGLIFDYLAKVRDEVTTPEGEKTTALRVGGREDFVMLMRRFMIEEGMAVPEEFKDVIQGDLEDIRSVLRLRRIFNTYLRQAYGFGQWRQGMKPAVRRAFPSARFVRVRSVMDRRPLHAEHEGEVRLKTDLDWWAKYRNDPAIGGFGVPWGPYGFHSGMGQEDVPREEARKSGVSVDGAEGQLEKPLPELNEGLRVSIRGMGPEVKQRLANEL</sequence>
<name>A0A858RFD2_9BACT</name>
<reference evidence="2 3" key="1">
    <citation type="submission" date="2020-04" db="EMBL/GenBank/DDBJ databases">
        <title>Luteolibacter sp. G-1-1-1 isolated from soil.</title>
        <authorList>
            <person name="Dahal R.H."/>
        </authorList>
    </citation>
    <scope>NUCLEOTIDE SEQUENCE [LARGE SCALE GENOMIC DNA]</scope>
    <source>
        <strain evidence="2 3">G-1-1-1</strain>
    </source>
</reference>
<dbReference type="Proteomes" id="UP000501812">
    <property type="component" value="Chromosome"/>
</dbReference>
<evidence type="ECO:0000256" key="1">
    <source>
        <dbReference type="SAM" id="MobiDB-lite"/>
    </source>
</evidence>
<protein>
    <submittedName>
        <fullName evidence="2">Uncharacterized protein</fullName>
    </submittedName>
</protein>
<accession>A0A858RFD2</accession>
<evidence type="ECO:0000313" key="3">
    <source>
        <dbReference type="Proteomes" id="UP000501812"/>
    </source>
</evidence>
<dbReference type="EMBL" id="CP051774">
    <property type="protein sequence ID" value="QJE95274.1"/>
    <property type="molecule type" value="Genomic_DNA"/>
</dbReference>
<proteinExistence type="predicted"/>
<dbReference type="AlphaFoldDB" id="A0A858RFD2"/>
<gene>
    <name evidence="2" type="ORF">HHL09_05610</name>
</gene>